<evidence type="ECO:0000313" key="2">
    <source>
        <dbReference type="Proteomes" id="UP001281147"/>
    </source>
</evidence>
<gene>
    <name evidence="1" type="ORF">LTR37_001606</name>
</gene>
<protein>
    <submittedName>
        <fullName evidence="1">Uncharacterized protein</fullName>
    </submittedName>
</protein>
<reference evidence="1" key="1">
    <citation type="submission" date="2023-07" db="EMBL/GenBank/DDBJ databases">
        <title>Black Yeasts Isolated from many extreme environments.</title>
        <authorList>
            <person name="Coleine C."/>
            <person name="Stajich J.E."/>
            <person name="Selbmann L."/>
        </authorList>
    </citation>
    <scope>NUCLEOTIDE SEQUENCE</scope>
    <source>
        <strain evidence="1">CCFEE 5714</strain>
    </source>
</reference>
<dbReference type="Proteomes" id="UP001281147">
    <property type="component" value="Unassembled WGS sequence"/>
</dbReference>
<proteinExistence type="predicted"/>
<keyword evidence="2" id="KW-1185">Reference proteome</keyword>
<accession>A0ACC3NVH3</accession>
<dbReference type="EMBL" id="JAUTXU010000008">
    <property type="protein sequence ID" value="KAK3723725.1"/>
    <property type="molecule type" value="Genomic_DNA"/>
</dbReference>
<sequence>MSAFAHNPVIQRRKRVISPTASRLTELAAELRNRIYEYALPHDEEYKLGTASAAPPALCLVSRKVREETLPIWRSTNIFVVDAALSPPPRIPVDDERSGYRHIIRLRWTETVRFAQYGRVEISISVLGEEYDVTFSEHCARVFGGVGDRYWGGDAFRRMEMRQQVDKALHDAVSMMGEMLGRTLVQQSTKFSYECRNVRVEVSNVTAW</sequence>
<name>A0ACC3NVH3_9PEZI</name>
<evidence type="ECO:0000313" key="1">
    <source>
        <dbReference type="EMBL" id="KAK3723725.1"/>
    </source>
</evidence>
<organism evidence="1 2">
    <name type="scientific">Vermiconidia calcicola</name>
    <dbReference type="NCBI Taxonomy" id="1690605"/>
    <lineage>
        <taxon>Eukaryota</taxon>
        <taxon>Fungi</taxon>
        <taxon>Dikarya</taxon>
        <taxon>Ascomycota</taxon>
        <taxon>Pezizomycotina</taxon>
        <taxon>Dothideomycetes</taxon>
        <taxon>Dothideomycetidae</taxon>
        <taxon>Mycosphaerellales</taxon>
        <taxon>Extremaceae</taxon>
        <taxon>Vermiconidia</taxon>
    </lineage>
</organism>
<comment type="caution">
    <text evidence="1">The sequence shown here is derived from an EMBL/GenBank/DDBJ whole genome shotgun (WGS) entry which is preliminary data.</text>
</comment>